<dbReference type="PRINTS" id="PR00039">
    <property type="entry name" value="HTHLYSR"/>
</dbReference>
<dbReference type="GO" id="GO:0003677">
    <property type="term" value="F:DNA binding"/>
    <property type="evidence" value="ECO:0007669"/>
    <property type="project" value="UniProtKB-KW"/>
</dbReference>
<dbReference type="KEGG" id="drg:H9K76_11070"/>
<dbReference type="InterPro" id="IPR036388">
    <property type="entry name" value="WH-like_DNA-bd_sf"/>
</dbReference>
<evidence type="ECO:0000256" key="3">
    <source>
        <dbReference type="ARBA" id="ARBA00023125"/>
    </source>
</evidence>
<evidence type="ECO:0000313" key="7">
    <source>
        <dbReference type="Proteomes" id="UP000515811"/>
    </source>
</evidence>
<dbReference type="RefSeq" id="WP_187600281.1">
    <property type="nucleotide sequence ID" value="NZ_CP060714.1"/>
</dbReference>
<dbReference type="EMBL" id="CP060714">
    <property type="protein sequence ID" value="QNN59268.1"/>
    <property type="molecule type" value="Genomic_DNA"/>
</dbReference>
<organism evidence="6 7">
    <name type="scientific">Diaphorobacter ruginosibacter</name>
    <dbReference type="NCBI Taxonomy" id="1715720"/>
    <lineage>
        <taxon>Bacteria</taxon>
        <taxon>Pseudomonadati</taxon>
        <taxon>Pseudomonadota</taxon>
        <taxon>Betaproteobacteria</taxon>
        <taxon>Burkholderiales</taxon>
        <taxon>Comamonadaceae</taxon>
        <taxon>Diaphorobacter</taxon>
    </lineage>
</organism>
<accession>A0A7G9RUJ3</accession>
<dbReference type="Proteomes" id="UP000515811">
    <property type="component" value="Chromosome"/>
</dbReference>
<evidence type="ECO:0000313" key="6">
    <source>
        <dbReference type="EMBL" id="QNN59268.1"/>
    </source>
</evidence>
<dbReference type="PANTHER" id="PTHR30118:SF15">
    <property type="entry name" value="TRANSCRIPTIONAL REGULATORY PROTEIN"/>
    <property type="match status" value="1"/>
</dbReference>
<keyword evidence="3" id="KW-0238">DNA-binding</keyword>
<evidence type="ECO:0000256" key="1">
    <source>
        <dbReference type="ARBA" id="ARBA00009437"/>
    </source>
</evidence>
<dbReference type="Gene3D" id="1.10.10.10">
    <property type="entry name" value="Winged helix-like DNA-binding domain superfamily/Winged helix DNA-binding domain"/>
    <property type="match status" value="1"/>
</dbReference>
<sequence>MIDEKGVDLNLLKVFQALASELNATRAAARLGVSQAAVSASLKRLRLLYGDPLFRRTQRGLQATPRAILLQPAISEALRIVGETLEPAQNARSQPTHLFRIGLSDDFEMAFGAEILRLVREQLPRTRLIFRQTNAAMAAAALHDREFDLALVSGSLGDARIRHQSLGSSDYRIVFDPATRAGQGAFTLQEFLDCDHLLVSFSGITGITDDVLAEHGLKRTVGAATTHFAGLPFLLRGSPHLATIPSHAADALCRLGIFESSPCPVAFPRYAFGLNWHFEGSRRADLLAMRDLISTMFKKLQVGTLLL</sequence>
<dbReference type="SUPFAM" id="SSF46785">
    <property type="entry name" value="Winged helix' DNA-binding domain"/>
    <property type="match status" value="1"/>
</dbReference>
<dbReference type="PANTHER" id="PTHR30118">
    <property type="entry name" value="HTH-TYPE TRANSCRIPTIONAL REGULATOR LEUO-RELATED"/>
    <property type="match status" value="1"/>
</dbReference>
<dbReference type="InterPro" id="IPR000847">
    <property type="entry name" value="LysR_HTH_N"/>
</dbReference>
<dbReference type="SUPFAM" id="SSF53850">
    <property type="entry name" value="Periplasmic binding protein-like II"/>
    <property type="match status" value="1"/>
</dbReference>
<evidence type="ECO:0000259" key="5">
    <source>
        <dbReference type="PROSITE" id="PS50931"/>
    </source>
</evidence>
<dbReference type="Pfam" id="PF00126">
    <property type="entry name" value="HTH_1"/>
    <property type="match status" value="1"/>
</dbReference>
<evidence type="ECO:0000256" key="4">
    <source>
        <dbReference type="ARBA" id="ARBA00023163"/>
    </source>
</evidence>
<protein>
    <submittedName>
        <fullName evidence="6">LysR family transcriptional regulator</fullName>
    </submittedName>
</protein>
<name>A0A7G9RUJ3_9BURK</name>
<dbReference type="AlphaFoldDB" id="A0A7G9RUJ3"/>
<gene>
    <name evidence="6" type="ORF">H9K76_11070</name>
</gene>
<dbReference type="InterPro" id="IPR036390">
    <property type="entry name" value="WH_DNA-bd_sf"/>
</dbReference>
<proteinExistence type="inferred from homology"/>
<dbReference type="InterPro" id="IPR005119">
    <property type="entry name" value="LysR_subst-bd"/>
</dbReference>
<keyword evidence="7" id="KW-1185">Reference proteome</keyword>
<dbReference type="InterPro" id="IPR050389">
    <property type="entry name" value="LysR-type_TF"/>
</dbReference>
<evidence type="ECO:0000256" key="2">
    <source>
        <dbReference type="ARBA" id="ARBA00023015"/>
    </source>
</evidence>
<dbReference type="PROSITE" id="PS50931">
    <property type="entry name" value="HTH_LYSR"/>
    <property type="match status" value="1"/>
</dbReference>
<feature type="domain" description="HTH lysR-type" evidence="5">
    <location>
        <begin position="7"/>
        <end position="64"/>
    </location>
</feature>
<reference evidence="6 7" key="1">
    <citation type="submission" date="2020-08" db="EMBL/GenBank/DDBJ databases">
        <title>Genome sequence of Diaphorobacter ruginosibacter DSM 27467T.</title>
        <authorList>
            <person name="Hyun D.-W."/>
            <person name="Bae J.-W."/>
        </authorList>
    </citation>
    <scope>NUCLEOTIDE SEQUENCE [LARGE SCALE GENOMIC DNA]</scope>
    <source>
        <strain evidence="6 7">DSM 27467</strain>
    </source>
</reference>
<keyword evidence="4" id="KW-0804">Transcription</keyword>
<comment type="similarity">
    <text evidence="1">Belongs to the LysR transcriptional regulatory family.</text>
</comment>
<dbReference type="Pfam" id="PF03466">
    <property type="entry name" value="LysR_substrate"/>
    <property type="match status" value="1"/>
</dbReference>
<dbReference type="GO" id="GO:0003700">
    <property type="term" value="F:DNA-binding transcription factor activity"/>
    <property type="evidence" value="ECO:0007669"/>
    <property type="project" value="InterPro"/>
</dbReference>
<dbReference type="Gene3D" id="3.40.190.10">
    <property type="entry name" value="Periplasmic binding protein-like II"/>
    <property type="match status" value="2"/>
</dbReference>
<keyword evidence="2" id="KW-0805">Transcription regulation</keyword>